<organism evidence="2 3">
    <name type="scientific">Araneus ventricosus</name>
    <name type="common">Orbweaver spider</name>
    <name type="synonym">Epeira ventricosa</name>
    <dbReference type="NCBI Taxonomy" id="182803"/>
    <lineage>
        <taxon>Eukaryota</taxon>
        <taxon>Metazoa</taxon>
        <taxon>Ecdysozoa</taxon>
        <taxon>Arthropoda</taxon>
        <taxon>Chelicerata</taxon>
        <taxon>Arachnida</taxon>
        <taxon>Araneae</taxon>
        <taxon>Araneomorphae</taxon>
        <taxon>Entelegynae</taxon>
        <taxon>Araneoidea</taxon>
        <taxon>Araneidae</taxon>
        <taxon>Araneus</taxon>
    </lineage>
</organism>
<dbReference type="AlphaFoldDB" id="A0A4Y2SMV5"/>
<proteinExistence type="predicted"/>
<evidence type="ECO:0000313" key="2">
    <source>
        <dbReference type="EMBL" id="GBN88499.1"/>
    </source>
</evidence>
<name>A0A4Y2SMV5_ARAVE</name>
<feature type="region of interest" description="Disordered" evidence="1">
    <location>
        <begin position="1"/>
        <end position="72"/>
    </location>
</feature>
<evidence type="ECO:0000256" key="1">
    <source>
        <dbReference type="SAM" id="MobiDB-lite"/>
    </source>
</evidence>
<dbReference type="EMBL" id="BGPR01022313">
    <property type="protein sequence ID" value="GBN88499.1"/>
    <property type="molecule type" value="Genomic_DNA"/>
</dbReference>
<accession>A0A4Y2SMV5</accession>
<keyword evidence="3" id="KW-1185">Reference proteome</keyword>
<reference evidence="2 3" key="1">
    <citation type="journal article" date="2019" name="Sci. Rep.">
        <title>Orb-weaving spider Araneus ventricosus genome elucidates the spidroin gene catalogue.</title>
        <authorList>
            <person name="Kono N."/>
            <person name="Nakamura H."/>
            <person name="Ohtoshi R."/>
            <person name="Moran D.A.P."/>
            <person name="Shinohara A."/>
            <person name="Yoshida Y."/>
            <person name="Fujiwara M."/>
            <person name="Mori M."/>
            <person name="Tomita M."/>
            <person name="Arakawa K."/>
        </authorList>
    </citation>
    <scope>NUCLEOTIDE SEQUENCE [LARGE SCALE GENOMIC DNA]</scope>
</reference>
<evidence type="ECO:0000313" key="3">
    <source>
        <dbReference type="Proteomes" id="UP000499080"/>
    </source>
</evidence>
<sequence>MALPSPVASENQAAENKKGRRGGMDDVGLVSQDQGVYSGTPGWVGVPGLMSGTQPNRGYQNRPRKHEMKRRDDLKDDIRCYPYHITNYNCFNCT</sequence>
<protein>
    <submittedName>
        <fullName evidence="2">Uncharacterized protein</fullName>
    </submittedName>
</protein>
<dbReference type="Proteomes" id="UP000499080">
    <property type="component" value="Unassembled WGS sequence"/>
</dbReference>
<comment type="caution">
    <text evidence="2">The sequence shown here is derived from an EMBL/GenBank/DDBJ whole genome shotgun (WGS) entry which is preliminary data.</text>
</comment>
<gene>
    <name evidence="2" type="ORF">AVEN_16080_1</name>
</gene>